<dbReference type="Pfam" id="PF01553">
    <property type="entry name" value="Acyltransferase"/>
    <property type="match status" value="1"/>
</dbReference>
<dbReference type="GO" id="GO:0006654">
    <property type="term" value="P:phosphatidic acid biosynthetic process"/>
    <property type="evidence" value="ECO:0007669"/>
    <property type="project" value="TreeGrafter"/>
</dbReference>
<dbReference type="PANTHER" id="PTHR10434">
    <property type="entry name" value="1-ACYL-SN-GLYCEROL-3-PHOSPHATE ACYLTRANSFERASE"/>
    <property type="match status" value="1"/>
</dbReference>
<sequence>MFKDPVYFAVIGLARTVFFAQGLKFTITGMENVPKDSGAVVVTNHTGYMDFTYVGLPFRKFRRYVRFMAKKEIFDHPVAGPIMRSLKHIPVDRTDGSKSFEHAVRLLENDELVGIFPESTISRSFEVKNLKSGAIRMAQRTGKPILPVLIVGSQRVWTKGYPKRLGRTNTPIHMLVLPPWHPEGDPAEATEKLHQIMDEGVRRLWDEYAAAEGPLPTGAYWVPARLGGGAPTFEEAQAEDLKVEAERQRIRHLRTDLAAFAEKLRESGREFSASAREFGDQTKAQLRDATAAMSEESARARLQAKEQTSAMMAQFRQSVEQMADEVAEGAKEGAESIRAATDSIRVAFKEAYEHLEEASIASFEQTQQNVFRLIAQSKLIRDKLPQRVEKLVHGMPKTIILDYATALADDAGQIPDSTAKALLEQAEAGATIVVTHEVDQVPDLSAISAADPYEVAIEKDASPQSVTNAVAVALRELARKPGEAMLFAGRENFAEALMYVGIPAVMVDADWPLIRTADWVVDTAEHGGVAAALEILRKRFEKGDK</sequence>
<dbReference type="GO" id="GO:0003841">
    <property type="term" value="F:1-acylglycerol-3-phosphate O-acyltransferase activity"/>
    <property type="evidence" value="ECO:0007669"/>
    <property type="project" value="TreeGrafter"/>
</dbReference>
<dbReference type="InterPro" id="IPR023214">
    <property type="entry name" value="HAD_sf"/>
</dbReference>
<dbReference type="GO" id="GO:0005886">
    <property type="term" value="C:plasma membrane"/>
    <property type="evidence" value="ECO:0007669"/>
    <property type="project" value="TreeGrafter"/>
</dbReference>
<dbReference type="RefSeq" id="WP_053413072.1">
    <property type="nucleotide sequence ID" value="NZ_CP006841.1"/>
</dbReference>
<dbReference type="SMART" id="SM00563">
    <property type="entry name" value="PlsC"/>
    <property type="match status" value="1"/>
</dbReference>
<keyword evidence="1 4" id="KW-0808">Transferase</keyword>
<evidence type="ECO:0000256" key="1">
    <source>
        <dbReference type="ARBA" id="ARBA00022679"/>
    </source>
</evidence>
<keyword evidence="2 4" id="KW-0012">Acyltransferase</keyword>
<evidence type="ECO:0000256" key="2">
    <source>
        <dbReference type="ARBA" id="ARBA00023315"/>
    </source>
</evidence>
<gene>
    <name evidence="4" type="ORF">CLAC_11970</name>
</gene>
<organism evidence="4 5">
    <name type="scientific">Corynebacterium lactis RW2-5</name>
    <dbReference type="NCBI Taxonomy" id="1408189"/>
    <lineage>
        <taxon>Bacteria</taxon>
        <taxon>Bacillati</taxon>
        <taxon>Actinomycetota</taxon>
        <taxon>Actinomycetes</taxon>
        <taxon>Mycobacteriales</taxon>
        <taxon>Corynebacteriaceae</taxon>
        <taxon>Corynebacterium</taxon>
    </lineage>
</organism>
<dbReference type="PANTHER" id="PTHR10434:SF55">
    <property type="entry name" value="POSSIBLE ACYLTRANSFERASE"/>
    <property type="match status" value="1"/>
</dbReference>
<evidence type="ECO:0000313" key="4">
    <source>
        <dbReference type="EMBL" id="ALA68275.1"/>
    </source>
</evidence>
<dbReference type="CDD" id="cd07989">
    <property type="entry name" value="LPLAT_AGPAT-like"/>
    <property type="match status" value="1"/>
</dbReference>
<dbReference type="PATRIC" id="fig|1408189.4.peg.2414"/>
<evidence type="ECO:0000313" key="5">
    <source>
        <dbReference type="Proteomes" id="UP000058446"/>
    </source>
</evidence>
<dbReference type="Gene3D" id="3.40.50.1000">
    <property type="entry name" value="HAD superfamily/HAD-like"/>
    <property type="match status" value="1"/>
</dbReference>
<dbReference type="Proteomes" id="UP000058446">
    <property type="component" value="Chromosome"/>
</dbReference>
<dbReference type="InterPro" id="IPR002123">
    <property type="entry name" value="Plipid/glycerol_acylTrfase"/>
</dbReference>
<protein>
    <submittedName>
        <fullName evidence="4">Acyltransferase</fullName>
    </submittedName>
</protein>
<dbReference type="SUPFAM" id="SSF69593">
    <property type="entry name" value="Glycerol-3-phosphate (1)-acyltransferase"/>
    <property type="match status" value="1"/>
</dbReference>
<proteinExistence type="predicted"/>
<dbReference type="STRING" id="1408189.CLAC_11970"/>
<keyword evidence="5" id="KW-1185">Reference proteome</keyword>
<dbReference type="KEGG" id="clw:CLAC_11970"/>
<dbReference type="EMBL" id="CP006841">
    <property type="protein sequence ID" value="ALA68275.1"/>
    <property type="molecule type" value="Genomic_DNA"/>
</dbReference>
<dbReference type="OrthoDB" id="3210041at2"/>
<dbReference type="AlphaFoldDB" id="A0A0K2H2K9"/>
<accession>A0A0K2H2K9</accession>
<feature type="domain" description="Phospholipid/glycerol acyltransferase" evidence="3">
    <location>
        <begin position="39"/>
        <end position="153"/>
    </location>
</feature>
<name>A0A0K2H2K9_9CORY</name>
<reference evidence="4 5" key="1">
    <citation type="submission" date="2013-10" db="EMBL/GenBank/DDBJ databases">
        <title>Complete genome sequence of Corynebacterium lactis DSM 45799(T), isolated from raw cow milk.</title>
        <authorList>
            <person name="Ruckert C."/>
            <person name="Albersmeier A."/>
            <person name="Lipski A."/>
            <person name="Kalinowski J."/>
        </authorList>
    </citation>
    <scope>NUCLEOTIDE SEQUENCE [LARGE SCALE GENOMIC DNA]</scope>
    <source>
        <strain evidence="4 5">RW2-5</strain>
    </source>
</reference>
<evidence type="ECO:0000259" key="3">
    <source>
        <dbReference type="SMART" id="SM00563"/>
    </source>
</evidence>